<evidence type="ECO:0000313" key="4">
    <source>
        <dbReference type="Proteomes" id="UP000248090"/>
    </source>
</evidence>
<dbReference type="Proteomes" id="UP000248090">
    <property type="component" value="Unassembled WGS sequence"/>
</dbReference>
<accession>A0ABX5M2W7</accession>
<proteinExistence type="predicted"/>
<dbReference type="InterPro" id="IPR000073">
    <property type="entry name" value="AB_hydrolase_1"/>
</dbReference>
<dbReference type="Gene3D" id="3.40.50.1820">
    <property type="entry name" value="alpha/beta hydrolase"/>
    <property type="match status" value="1"/>
</dbReference>
<sequence length="349" mass="40022">MSFAEHVQQSRQRLERDKYHSEAMGIGRSEAIDAVMPFEMGSEHQRIGVLLIHGLSDSPFTFRDIAAALARRGIRSRSILLSGHGSRAEDSLKVRAGNWRRQVRAQIADLQKQCDKVWVGGYSMGAVLATLEGLDLPSIAGLILWAPAWRCRSNMVWTSRLLFPFRKWHSVRPERDFARYSSFSINAIHQYYHLTLQVKRQLNTCQHFRCPVYIVVSEADATINSQFVLQQFLRLRQPNSRLVWYGQEELSEAGVLSRPGYLPEQRIRAIAHTAVTFSPANSHYGKQGNYRNCLAYVEDTTAFNRCLQDPDPWFSEYGLAVEGRYPARLTFNPYFEEMMADLGEFISDH</sequence>
<organism evidence="3 4">
    <name type="scientific">Pokkaliibacter plantistimulans</name>
    <dbReference type="NCBI Taxonomy" id="1635171"/>
    <lineage>
        <taxon>Bacteria</taxon>
        <taxon>Pseudomonadati</taxon>
        <taxon>Pseudomonadota</taxon>
        <taxon>Gammaproteobacteria</taxon>
        <taxon>Oceanospirillales</taxon>
        <taxon>Balneatrichaceae</taxon>
        <taxon>Pokkaliibacter</taxon>
    </lineage>
</organism>
<protein>
    <recommendedName>
        <fullName evidence="2">AB hydrolase-1 domain-containing protein</fullName>
    </recommendedName>
</protein>
<dbReference type="InterPro" id="IPR029058">
    <property type="entry name" value="AB_hydrolase_fold"/>
</dbReference>
<gene>
    <name evidence="3" type="ORF">WH50_03105</name>
</gene>
<name>A0ABX5M2W7_9GAMM</name>
<evidence type="ECO:0000256" key="1">
    <source>
        <dbReference type="SAM" id="MobiDB-lite"/>
    </source>
</evidence>
<keyword evidence="4" id="KW-1185">Reference proteome</keyword>
<feature type="domain" description="AB hydrolase-1" evidence="2">
    <location>
        <begin position="49"/>
        <end position="182"/>
    </location>
</feature>
<evidence type="ECO:0000313" key="3">
    <source>
        <dbReference type="EMBL" id="PXF32714.1"/>
    </source>
</evidence>
<dbReference type="EMBL" id="LAPT01000010">
    <property type="protein sequence ID" value="PXF32714.1"/>
    <property type="molecule type" value="Genomic_DNA"/>
</dbReference>
<comment type="caution">
    <text evidence="3">The sequence shown here is derived from an EMBL/GenBank/DDBJ whole genome shotgun (WGS) entry which is preliminary data.</text>
</comment>
<feature type="region of interest" description="Disordered" evidence="1">
    <location>
        <begin position="1"/>
        <end position="20"/>
    </location>
</feature>
<reference evidence="3 4" key="1">
    <citation type="submission" date="2015-03" db="EMBL/GenBank/DDBJ databases">
        <authorList>
            <person name="Krishnan R."/>
            <person name="Midha S."/>
            <person name="Patil P.B."/>
            <person name="Rameshkumar N."/>
        </authorList>
    </citation>
    <scope>NUCLEOTIDE SEQUENCE [LARGE SCALE GENOMIC DNA]</scope>
    <source>
        <strain evidence="3 4">L1E11</strain>
    </source>
</reference>
<dbReference type="Pfam" id="PF12697">
    <property type="entry name" value="Abhydrolase_6"/>
    <property type="match status" value="1"/>
</dbReference>
<evidence type="ECO:0000259" key="2">
    <source>
        <dbReference type="Pfam" id="PF12697"/>
    </source>
</evidence>
<dbReference type="SUPFAM" id="SSF53474">
    <property type="entry name" value="alpha/beta-Hydrolases"/>
    <property type="match status" value="1"/>
</dbReference>